<keyword evidence="3" id="KW-1185">Reference proteome</keyword>
<dbReference type="AlphaFoldDB" id="A0A9P4XG04"/>
<evidence type="ECO:0000256" key="1">
    <source>
        <dbReference type="SAM" id="MobiDB-lite"/>
    </source>
</evidence>
<comment type="caution">
    <text evidence="2">The sequence shown here is derived from an EMBL/GenBank/DDBJ whole genome shotgun (WGS) entry which is preliminary data.</text>
</comment>
<evidence type="ECO:0000313" key="2">
    <source>
        <dbReference type="EMBL" id="KAF3070181.1"/>
    </source>
</evidence>
<sequence length="95" mass="10455">MPQRSHNHPNHPNGSQSDLTAPYFFTAISKFAECTANQAIAVGMSFVQFSVKSHAARPGDVCEWLPMRQAFARFRGGRQGNDSKGSETGPHFCNE</sequence>
<protein>
    <submittedName>
        <fullName evidence="2">Uncharacterized protein</fullName>
    </submittedName>
</protein>
<organism evidence="2 3">
    <name type="scientific">Trichoderma lentiforme</name>
    <dbReference type="NCBI Taxonomy" id="1567552"/>
    <lineage>
        <taxon>Eukaryota</taxon>
        <taxon>Fungi</taxon>
        <taxon>Dikarya</taxon>
        <taxon>Ascomycota</taxon>
        <taxon>Pezizomycotina</taxon>
        <taxon>Sordariomycetes</taxon>
        <taxon>Hypocreomycetidae</taxon>
        <taxon>Hypocreales</taxon>
        <taxon>Hypocreaceae</taxon>
        <taxon>Trichoderma</taxon>
    </lineage>
</organism>
<feature type="region of interest" description="Disordered" evidence="1">
    <location>
        <begin position="74"/>
        <end position="95"/>
    </location>
</feature>
<gene>
    <name evidence="2" type="ORF">CFAM422_006861</name>
</gene>
<name>A0A9P4XG04_9HYPO</name>
<dbReference type="EMBL" id="QLNT01000011">
    <property type="protein sequence ID" value="KAF3070181.1"/>
    <property type="molecule type" value="Genomic_DNA"/>
</dbReference>
<evidence type="ECO:0000313" key="3">
    <source>
        <dbReference type="Proteomes" id="UP000801864"/>
    </source>
</evidence>
<proteinExistence type="predicted"/>
<accession>A0A9P4XG04</accession>
<dbReference type="Proteomes" id="UP000801864">
    <property type="component" value="Unassembled WGS sequence"/>
</dbReference>
<reference evidence="2 3" key="1">
    <citation type="submission" date="2018-06" db="EMBL/GenBank/DDBJ databases">
        <title>Genome analysis of cellulolytic fungus Trichoderma lentiforme CFAM-422.</title>
        <authorList>
            <person name="Steindorff A.S."/>
            <person name="Formighieri E.F."/>
            <person name="Midorikawa G.E.O."/>
            <person name="Tamietti M.S."/>
            <person name="Ramos E.Z."/>
            <person name="Silva A.S."/>
            <person name="Bon E.P.S."/>
            <person name="Mendes T.D."/>
            <person name="Damaso M.C.T."/>
            <person name="Favaro L.C.L."/>
        </authorList>
    </citation>
    <scope>NUCLEOTIDE SEQUENCE [LARGE SCALE GENOMIC DNA]</scope>
    <source>
        <strain evidence="2 3">CFAM-422</strain>
    </source>
</reference>